<comment type="caution">
    <text evidence="3">The sequence shown here is derived from an EMBL/GenBank/DDBJ whole genome shotgun (WGS) entry which is preliminary data.</text>
</comment>
<evidence type="ECO:0000313" key="3">
    <source>
        <dbReference type="EMBL" id="NEL78792.1"/>
    </source>
</evidence>
<dbReference type="SMART" id="SM00496">
    <property type="entry name" value="IENR2"/>
    <property type="match status" value="4"/>
</dbReference>
<sequence>MIVAYSNAMKRSELTQSGIYEIRSPSGKYYVGSAVNIGKRWREHQSQLRVAKHHCRGLQRAADKYGLTALRFTVLELCSRDELIKREQYHMDLAPKGRLYNSAPFAGHCLGVPCSEEKKRLISRARKGRKATPEQRQRMREAHLGFVMPEATKQKLRAAHLGHKRMTPEVREKIGAKSGKSTTGHRNVHFDRARNCWAVKVNNGNAIGRFPTIEEAIAARDKFLADPSSFVPVSAKFTPSGFPGVSWHKGKQRWSAFVGSGKTLKTLGMFDTPEAAAAGRQRYLDDPASYVAPNNNKPAAIHPGVNWDGRDKWMVYAPGRKYLGRYKTLDEAVAARQAYLAQIV</sequence>
<dbReference type="InterPro" id="IPR003611">
    <property type="entry name" value="NUMOD3"/>
</dbReference>
<reference evidence="3 4" key="1">
    <citation type="submission" date="2019-11" db="EMBL/GenBank/DDBJ databases">
        <title>Genome-resolved metagenomics to study the prevalence of co-infection and intraspecific heterogeneity among plant pathogen metapopulations.</title>
        <authorList>
            <person name="Newberry E."/>
            <person name="Bhandari R."/>
            <person name="Kemble J."/>
            <person name="Sikora E."/>
            <person name="Potnis N."/>
        </authorList>
    </citation>
    <scope>NUCLEOTIDE SEQUENCE [LARGE SCALE GENOMIC DNA]</scope>
    <source>
        <strain evidence="3">Xp_Tom_Tuscaloosa_18b</strain>
    </source>
</reference>
<dbReference type="GO" id="GO:0003677">
    <property type="term" value="F:DNA binding"/>
    <property type="evidence" value="ECO:0007669"/>
    <property type="project" value="InterPro"/>
</dbReference>
<evidence type="ECO:0000259" key="2">
    <source>
        <dbReference type="PROSITE" id="PS50164"/>
    </source>
</evidence>
<dbReference type="GO" id="GO:0004519">
    <property type="term" value="F:endonuclease activity"/>
    <property type="evidence" value="ECO:0007669"/>
    <property type="project" value="InterPro"/>
</dbReference>
<dbReference type="InterPro" id="IPR035901">
    <property type="entry name" value="GIY-YIG_endonuc_sf"/>
</dbReference>
<dbReference type="Proteomes" id="UP000471082">
    <property type="component" value="Unassembled WGS sequence"/>
</dbReference>
<evidence type="ECO:0000313" key="4">
    <source>
        <dbReference type="Proteomes" id="UP000471082"/>
    </source>
</evidence>
<name>A0A6L9XH16_XANPE</name>
<dbReference type="EMBL" id="JAAGYU010000195">
    <property type="protein sequence ID" value="NEL78792.1"/>
    <property type="molecule type" value="Genomic_DNA"/>
</dbReference>
<accession>A0A6L9XH16</accession>
<dbReference type="InterPro" id="IPR000305">
    <property type="entry name" value="GIY-YIG_endonuc"/>
</dbReference>
<dbReference type="InterPro" id="IPR006350">
    <property type="entry name" value="Intron_endoG1"/>
</dbReference>
<dbReference type="InterPro" id="IPR016177">
    <property type="entry name" value="DNA-bd_dom_sf"/>
</dbReference>
<dbReference type="Gene3D" id="3.40.1440.10">
    <property type="entry name" value="GIY-YIG endonuclease"/>
    <property type="match status" value="1"/>
</dbReference>
<comment type="similarity">
    <text evidence="1">To endonucleases of group I introns of fungi and phage.</text>
</comment>
<dbReference type="Pfam" id="PF01541">
    <property type="entry name" value="GIY-YIG"/>
    <property type="match status" value="1"/>
</dbReference>
<dbReference type="SUPFAM" id="SSF54171">
    <property type="entry name" value="DNA-binding domain"/>
    <property type="match status" value="1"/>
</dbReference>
<dbReference type="NCBIfam" id="TIGR01453">
    <property type="entry name" value="grpIintron_endo"/>
    <property type="match status" value="1"/>
</dbReference>
<dbReference type="AlphaFoldDB" id="A0A6L9XH16"/>
<organism evidence="3 4">
    <name type="scientific">Xanthomonas perforans</name>
    <dbReference type="NCBI Taxonomy" id="442694"/>
    <lineage>
        <taxon>Bacteria</taxon>
        <taxon>Pseudomonadati</taxon>
        <taxon>Pseudomonadota</taxon>
        <taxon>Gammaproteobacteria</taxon>
        <taxon>Lysobacterales</taxon>
        <taxon>Lysobacteraceae</taxon>
        <taxon>Xanthomonas</taxon>
    </lineage>
</organism>
<evidence type="ECO:0000256" key="1">
    <source>
        <dbReference type="ARBA" id="ARBA00010045"/>
    </source>
</evidence>
<protein>
    <submittedName>
        <fullName evidence="3">GIY-YIG nuclease family protein</fullName>
    </submittedName>
</protein>
<gene>
    <name evidence="3" type="ORF">G3W61_21520</name>
</gene>
<feature type="domain" description="GIY-YIG" evidence="2">
    <location>
        <begin position="15"/>
        <end position="102"/>
    </location>
</feature>
<dbReference type="SUPFAM" id="SSF82771">
    <property type="entry name" value="GIY-YIG endonuclease"/>
    <property type="match status" value="1"/>
</dbReference>
<dbReference type="SMART" id="SM00465">
    <property type="entry name" value="GIYc"/>
    <property type="match status" value="1"/>
</dbReference>
<dbReference type="CDD" id="cd10437">
    <property type="entry name" value="GIY-YIG_HE_I-TevI_like"/>
    <property type="match status" value="1"/>
</dbReference>
<dbReference type="PROSITE" id="PS50164">
    <property type="entry name" value="GIY_YIG"/>
    <property type="match status" value="1"/>
</dbReference>
<proteinExistence type="predicted"/>